<proteinExistence type="predicted"/>
<evidence type="ECO:0000259" key="3">
    <source>
        <dbReference type="PROSITE" id="PS51186"/>
    </source>
</evidence>
<dbReference type="SUPFAM" id="SSF55729">
    <property type="entry name" value="Acyl-CoA N-acyltransferases (Nat)"/>
    <property type="match status" value="1"/>
</dbReference>
<keyword evidence="2" id="KW-0012">Acyltransferase</keyword>
<dbReference type="Pfam" id="PF00583">
    <property type="entry name" value="Acetyltransf_1"/>
    <property type="match status" value="1"/>
</dbReference>
<dbReference type="AlphaFoldDB" id="A0A1G1W0N8"/>
<dbReference type="EMBL" id="MHCL01000016">
    <property type="protein sequence ID" value="OGY21134.1"/>
    <property type="molecule type" value="Genomic_DNA"/>
</dbReference>
<reference evidence="4 5" key="1">
    <citation type="journal article" date="2016" name="Nat. Commun.">
        <title>Thousands of microbial genomes shed light on interconnected biogeochemical processes in an aquifer system.</title>
        <authorList>
            <person name="Anantharaman K."/>
            <person name="Brown C.T."/>
            <person name="Hug L.A."/>
            <person name="Sharon I."/>
            <person name="Castelle C.J."/>
            <person name="Probst A.J."/>
            <person name="Thomas B.C."/>
            <person name="Singh A."/>
            <person name="Wilkins M.J."/>
            <person name="Karaoz U."/>
            <person name="Brodie E.L."/>
            <person name="Williams K.H."/>
            <person name="Hubbard S.S."/>
            <person name="Banfield J.F."/>
        </authorList>
    </citation>
    <scope>NUCLEOTIDE SEQUENCE [LARGE SCALE GENOMIC DNA]</scope>
</reference>
<dbReference type="InterPro" id="IPR050832">
    <property type="entry name" value="Bact_Acetyltransf"/>
</dbReference>
<accession>A0A1G1W0N8</accession>
<organism evidence="4 5">
    <name type="scientific">Candidatus Chisholmbacteria bacterium RIFCSPLOWO2_01_FULL_49_14</name>
    <dbReference type="NCBI Taxonomy" id="1797593"/>
    <lineage>
        <taxon>Bacteria</taxon>
        <taxon>Candidatus Chisholmiibacteriota</taxon>
    </lineage>
</organism>
<dbReference type="PROSITE" id="PS51186">
    <property type="entry name" value="GNAT"/>
    <property type="match status" value="1"/>
</dbReference>
<dbReference type="CDD" id="cd04301">
    <property type="entry name" value="NAT_SF"/>
    <property type="match status" value="1"/>
</dbReference>
<dbReference type="PANTHER" id="PTHR43877:SF1">
    <property type="entry name" value="ACETYLTRANSFERASE"/>
    <property type="match status" value="1"/>
</dbReference>
<evidence type="ECO:0000256" key="1">
    <source>
        <dbReference type="ARBA" id="ARBA00022679"/>
    </source>
</evidence>
<dbReference type="Proteomes" id="UP000176723">
    <property type="component" value="Unassembled WGS sequence"/>
</dbReference>
<dbReference type="InterPro" id="IPR000182">
    <property type="entry name" value="GNAT_dom"/>
</dbReference>
<dbReference type="STRING" id="1797593.A3A65_03555"/>
<dbReference type="GO" id="GO:0016747">
    <property type="term" value="F:acyltransferase activity, transferring groups other than amino-acyl groups"/>
    <property type="evidence" value="ECO:0007669"/>
    <property type="project" value="InterPro"/>
</dbReference>
<feature type="domain" description="N-acetyltransferase" evidence="3">
    <location>
        <begin position="3"/>
        <end position="144"/>
    </location>
</feature>
<comment type="caution">
    <text evidence="4">The sequence shown here is derived from an EMBL/GenBank/DDBJ whole genome shotgun (WGS) entry which is preliminary data.</text>
</comment>
<keyword evidence="1" id="KW-0808">Transferase</keyword>
<dbReference type="PANTHER" id="PTHR43877">
    <property type="entry name" value="AMINOALKYLPHOSPHONATE N-ACETYLTRANSFERASE-RELATED-RELATED"/>
    <property type="match status" value="1"/>
</dbReference>
<sequence length="144" mass="16689">MDIEIRAAREGDYKELMKLYDEFVEEDRYSGGNEDSFSEVLVSTENFIYVAEDKGKLVGFVTFSTRWVVRYPTSIAEMDELYVKTDYRRQGLGSKLVEAILKKAAELGCSRMFIDTHIKHEAAQKLSQKMGFTHYGHHFVRDLD</sequence>
<gene>
    <name evidence="4" type="ORF">A3A65_03555</name>
</gene>
<dbReference type="InterPro" id="IPR016181">
    <property type="entry name" value="Acyl_CoA_acyltransferase"/>
</dbReference>
<protein>
    <recommendedName>
        <fullName evidence="3">N-acetyltransferase domain-containing protein</fullName>
    </recommendedName>
</protein>
<dbReference type="Gene3D" id="3.40.630.30">
    <property type="match status" value="1"/>
</dbReference>
<evidence type="ECO:0000313" key="4">
    <source>
        <dbReference type="EMBL" id="OGY21134.1"/>
    </source>
</evidence>
<evidence type="ECO:0000256" key="2">
    <source>
        <dbReference type="ARBA" id="ARBA00023315"/>
    </source>
</evidence>
<evidence type="ECO:0000313" key="5">
    <source>
        <dbReference type="Proteomes" id="UP000176723"/>
    </source>
</evidence>
<name>A0A1G1W0N8_9BACT</name>